<dbReference type="InterPro" id="IPR029062">
    <property type="entry name" value="Class_I_gatase-like"/>
</dbReference>
<dbReference type="PROSITE" id="PS51273">
    <property type="entry name" value="GATASE_TYPE_1"/>
    <property type="match status" value="1"/>
</dbReference>
<dbReference type="InterPro" id="IPR017926">
    <property type="entry name" value="GATASE"/>
</dbReference>
<sequence>MSAGFSMRVLVVQNYDKTGLGQVGAALAEAGADLDLRRPYQGDALPEDAAGHDALVVLGGGQNALADDDYPYFPALLELTRDFADRDRAVLGICLGSQLVARAFGGENRIGTANEFGWCGVSLTPAAKADPVLGALPEKFPIFEWHDDTFVLPEKAVRLAGNDVAENQAFRIGRAVYGFQFHFEADRPMVRDWSKSFAPLIAQRHPDWSDRLDDEIARNGPDADAAGLAIARAWVAAI</sequence>
<dbReference type="Gene3D" id="3.40.50.880">
    <property type="match status" value="1"/>
</dbReference>
<dbReference type="Pfam" id="PF00117">
    <property type="entry name" value="GATase"/>
    <property type="match status" value="1"/>
</dbReference>
<name>A0ABV2GPQ5_9HYPH</name>
<dbReference type="SUPFAM" id="SSF52317">
    <property type="entry name" value="Class I glutamine amidotransferase-like"/>
    <property type="match status" value="1"/>
</dbReference>
<proteinExistence type="predicted"/>
<evidence type="ECO:0000313" key="3">
    <source>
        <dbReference type="Proteomes" id="UP001549204"/>
    </source>
</evidence>
<evidence type="ECO:0000259" key="1">
    <source>
        <dbReference type="Pfam" id="PF00117"/>
    </source>
</evidence>
<dbReference type="Proteomes" id="UP001549204">
    <property type="component" value="Unassembled WGS sequence"/>
</dbReference>
<dbReference type="PANTHER" id="PTHR42695:SF5">
    <property type="entry name" value="GLUTAMINE AMIDOTRANSFERASE YLR126C-RELATED"/>
    <property type="match status" value="1"/>
</dbReference>
<organism evidence="2 3">
    <name type="scientific">Mesorhizobium robiniae</name>
    <dbReference type="NCBI Taxonomy" id="559315"/>
    <lineage>
        <taxon>Bacteria</taxon>
        <taxon>Pseudomonadati</taxon>
        <taxon>Pseudomonadota</taxon>
        <taxon>Alphaproteobacteria</taxon>
        <taxon>Hyphomicrobiales</taxon>
        <taxon>Phyllobacteriaceae</taxon>
        <taxon>Mesorhizobium</taxon>
    </lineage>
</organism>
<accession>A0ABV2GPQ5</accession>
<gene>
    <name evidence="2" type="ORF">ABID19_003313</name>
</gene>
<protein>
    <submittedName>
        <fullName evidence="2">GMP synthase-like glutamine amidotransferase</fullName>
    </submittedName>
</protein>
<comment type="caution">
    <text evidence="2">The sequence shown here is derived from an EMBL/GenBank/DDBJ whole genome shotgun (WGS) entry which is preliminary data.</text>
</comment>
<keyword evidence="3" id="KW-1185">Reference proteome</keyword>
<evidence type="ECO:0000313" key="2">
    <source>
        <dbReference type="EMBL" id="MET3580275.1"/>
    </source>
</evidence>
<feature type="domain" description="Glutamine amidotransferase" evidence="1">
    <location>
        <begin position="26"/>
        <end position="185"/>
    </location>
</feature>
<dbReference type="InterPro" id="IPR044992">
    <property type="entry name" value="ChyE-like"/>
</dbReference>
<dbReference type="CDD" id="cd01741">
    <property type="entry name" value="GATase1_1"/>
    <property type="match status" value="1"/>
</dbReference>
<reference evidence="2 3" key="1">
    <citation type="submission" date="2024-06" db="EMBL/GenBank/DDBJ databases">
        <title>Genomic Encyclopedia of Type Strains, Phase IV (KMG-IV): sequencing the most valuable type-strain genomes for metagenomic binning, comparative biology and taxonomic classification.</title>
        <authorList>
            <person name="Goeker M."/>
        </authorList>
    </citation>
    <scope>NUCLEOTIDE SEQUENCE [LARGE SCALE GENOMIC DNA]</scope>
    <source>
        <strain evidence="2 3">DSM 100022</strain>
    </source>
</reference>
<dbReference type="PANTHER" id="PTHR42695">
    <property type="entry name" value="GLUTAMINE AMIDOTRANSFERASE YLR126C-RELATED"/>
    <property type="match status" value="1"/>
</dbReference>
<dbReference type="EMBL" id="JBEPMC010000005">
    <property type="protein sequence ID" value="MET3580275.1"/>
    <property type="molecule type" value="Genomic_DNA"/>
</dbReference>